<dbReference type="GO" id="GO:0006302">
    <property type="term" value="P:double-strand break repair"/>
    <property type="evidence" value="ECO:0007669"/>
    <property type="project" value="InterPro"/>
</dbReference>
<evidence type="ECO:0000259" key="1">
    <source>
        <dbReference type="Pfam" id="PF13304"/>
    </source>
</evidence>
<dbReference type="AlphaFoldDB" id="A0A9X1X2X3"/>
<dbReference type="PANTHER" id="PTHR43581:SF2">
    <property type="entry name" value="EXCINUCLEASE ATPASE SUBUNIT"/>
    <property type="match status" value="1"/>
</dbReference>
<proteinExistence type="predicted"/>
<keyword evidence="4" id="KW-1185">Reference proteome</keyword>
<evidence type="ECO:0000259" key="2">
    <source>
        <dbReference type="Pfam" id="PF13476"/>
    </source>
</evidence>
<dbReference type="InterPro" id="IPR003959">
    <property type="entry name" value="ATPase_AAA_core"/>
</dbReference>
<dbReference type="GO" id="GO:0005524">
    <property type="term" value="F:ATP binding"/>
    <property type="evidence" value="ECO:0007669"/>
    <property type="project" value="InterPro"/>
</dbReference>
<dbReference type="Pfam" id="PF13476">
    <property type="entry name" value="AAA_23"/>
    <property type="match status" value="1"/>
</dbReference>
<dbReference type="InterPro" id="IPR027417">
    <property type="entry name" value="P-loop_NTPase"/>
</dbReference>
<dbReference type="InterPro" id="IPR051396">
    <property type="entry name" value="Bact_Antivir_Def_Nuclease"/>
</dbReference>
<dbReference type="RefSeq" id="WP_245128386.1">
    <property type="nucleotide sequence ID" value="NZ_JALJEJ010000001.1"/>
</dbReference>
<dbReference type="CDD" id="cd00085">
    <property type="entry name" value="HNHc"/>
    <property type="match status" value="1"/>
</dbReference>
<sequence length="751" mass="87036">MIYVDRSVVSHPEVFYSNEIAIARRRLEEFYTRTRESRAQEKYTRPFEPELRNKFLKALREVFNGKCAYCESSVPLDIAKSEYDHFRPKNGARGLEKEFSNDHYWWLTYEWNNLYYCCPNCNQYKSSWFPVDGPRAEIGAGYADIISQEVSLLIDPCNDRPEDHLTYNDWGEIDFLTVKGTTTIELLKLNRTDLVQARKKVLEELKDQWILFLSLFSNASQNMVQINRITQIWGDIFNNPESNRPYLGIQRQMLTKWLKEKEIHDYLFNRDFKVFLDTEIKKGEPINFSVSEIEKFANKIELTPEAKERINEELKLDDIRHIYVEKIELKNFKCFTHLLLDFRHNSGIEESKIKNANPRTEPWVLFLGENGVGKSSLLKALAIGLTGKEYLAELGITGKEILKHGATEGLIRIHLVGAIRPIEVHFTRSEITSTVYQPVVNILAYNSIRLKPKIGKMVPEKNEFYGAKVRNLFDYTSSLIDADNWLATLNKDVFDRAALTLKDLMLLDQNDVIEIEEYQAILRRGDEKFYIDELSDGYKSIFYLAVDIMATLAGENVTFDLAEGMVLIDEIGTHLHPRWRMEVVGRLRKAFPKIKFVVTTHEPLCLRGLVAGEAVVLTKNEDKEIIALSDLPDPSELRIDQILTSDFFGLKSTIDPETEKLFDEYYAILALDDQDRTDEQKRRILELSALIPRIKHLGDNLREELAYYVIDELLAKKTREKGLKIKEDLKAQAVKQVASIWNTIEGKTNIQ</sequence>
<name>A0A9X1X2X3_9SPHI</name>
<dbReference type="InterPro" id="IPR038729">
    <property type="entry name" value="Rad50/SbcC_AAA"/>
</dbReference>
<evidence type="ECO:0000313" key="4">
    <source>
        <dbReference type="Proteomes" id="UP001139450"/>
    </source>
</evidence>
<dbReference type="GO" id="GO:0016887">
    <property type="term" value="F:ATP hydrolysis activity"/>
    <property type="evidence" value="ECO:0007669"/>
    <property type="project" value="InterPro"/>
</dbReference>
<dbReference type="Gene3D" id="3.40.50.300">
    <property type="entry name" value="P-loop containing nucleotide triphosphate hydrolases"/>
    <property type="match status" value="1"/>
</dbReference>
<evidence type="ECO:0000313" key="3">
    <source>
        <dbReference type="EMBL" id="MCJ8208558.1"/>
    </source>
</evidence>
<dbReference type="InterPro" id="IPR003615">
    <property type="entry name" value="HNH_nuc"/>
</dbReference>
<organism evidence="3 4">
    <name type="scientific">Mucilaginibacter straminoryzae</name>
    <dbReference type="NCBI Taxonomy" id="2932774"/>
    <lineage>
        <taxon>Bacteria</taxon>
        <taxon>Pseudomonadati</taxon>
        <taxon>Bacteroidota</taxon>
        <taxon>Sphingobacteriia</taxon>
        <taxon>Sphingobacteriales</taxon>
        <taxon>Sphingobacteriaceae</taxon>
        <taxon>Mucilaginibacter</taxon>
    </lineage>
</organism>
<dbReference type="Gene3D" id="1.10.30.50">
    <property type="match status" value="1"/>
</dbReference>
<dbReference type="Pfam" id="PF13304">
    <property type="entry name" value="AAA_21"/>
    <property type="match status" value="1"/>
</dbReference>
<comment type="caution">
    <text evidence="3">The sequence shown here is derived from an EMBL/GenBank/DDBJ whole genome shotgun (WGS) entry which is preliminary data.</text>
</comment>
<dbReference type="Proteomes" id="UP001139450">
    <property type="component" value="Unassembled WGS sequence"/>
</dbReference>
<protein>
    <submittedName>
        <fullName evidence="3">AAA family ATPase</fullName>
    </submittedName>
</protein>
<reference evidence="3" key="1">
    <citation type="submission" date="2022-04" db="EMBL/GenBank/DDBJ databases">
        <title>Mucilaginibacter sp. RS28 isolated from freshwater.</title>
        <authorList>
            <person name="Ko S.-R."/>
        </authorList>
    </citation>
    <scope>NUCLEOTIDE SEQUENCE</scope>
    <source>
        <strain evidence="3">RS28</strain>
    </source>
</reference>
<gene>
    <name evidence="3" type="ORF">MUY27_02480</name>
</gene>
<feature type="domain" description="Rad50/SbcC-type AAA" evidence="2">
    <location>
        <begin position="326"/>
        <end position="441"/>
    </location>
</feature>
<dbReference type="SUPFAM" id="SSF52540">
    <property type="entry name" value="P-loop containing nucleoside triphosphate hydrolases"/>
    <property type="match status" value="1"/>
</dbReference>
<accession>A0A9X1X2X3</accession>
<dbReference type="EMBL" id="JALJEJ010000001">
    <property type="protein sequence ID" value="MCJ8208558.1"/>
    <property type="molecule type" value="Genomic_DNA"/>
</dbReference>
<dbReference type="PANTHER" id="PTHR43581">
    <property type="entry name" value="ATP/GTP PHOSPHATASE"/>
    <property type="match status" value="1"/>
</dbReference>
<feature type="domain" description="ATPase AAA-type core" evidence="1">
    <location>
        <begin position="521"/>
        <end position="604"/>
    </location>
</feature>